<evidence type="ECO:0000256" key="1">
    <source>
        <dbReference type="SAM" id="Phobius"/>
    </source>
</evidence>
<gene>
    <name evidence="3" type="primary">LOC115729106</name>
</gene>
<feature type="transmembrane region" description="Helical" evidence="1">
    <location>
        <begin position="113"/>
        <end position="131"/>
    </location>
</feature>
<keyword evidence="1" id="KW-0812">Transmembrane</keyword>
<reference evidence="3" key="1">
    <citation type="submission" date="2025-08" db="UniProtKB">
        <authorList>
            <consortium name="RefSeq"/>
        </authorList>
    </citation>
    <scope>IDENTIFICATION</scope>
    <source>
        <tissue evidence="3">Leaf</tissue>
    </source>
</reference>
<proteinExistence type="predicted"/>
<organism evidence="2 3">
    <name type="scientific">Rhodamnia argentea</name>
    <dbReference type="NCBI Taxonomy" id="178133"/>
    <lineage>
        <taxon>Eukaryota</taxon>
        <taxon>Viridiplantae</taxon>
        <taxon>Streptophyta</taxon>
        <taxon>Embryophyta</taxon>
        <taxon>Tracheophyta</taxon>
        <taxon>Spermatophyta</taxon>
        <taxon>Magnoliopsida</taxon>
        <taxon>eudicotyledons</taxon>
        <taxon>Gunneridae</taxon>
        <taxon>Pentapetalae</taxon>
        <taxon>rosids</taxon>
        <taxon>malvids</taxon>
        <taxon>Myrtales</taxon>
        <taxon>Myrtaceae</taxon>
        <taxon>Myrtoideae</taxon>
        <taxon>Myrteae</taxon>
        <taxon>Australasian group</taxon>
        <taxon>Rhodamnia</taxon>
    </lineage>
</organism>
<dbReference type="AlphaFoldDB" id="A0A8B8MZ59"/>
<keyword evidence="1" id="KW-1133">Transmembrane helix</keyword>
<name>A0A8B8MZ59_9MYRT</name>
<accession>A0A8B8MZ59</accession>
<dbReference type="RefSeq" id="XP_030515410.1">
    <property type="nucleotide sequence ID" value="XM_030659550.2"/>
</dbReference>
<sequence length="209" mass="22993">MRAEQKHPHQQQQQQWRVNLHARSRNFSVALTATTPIPTWSPRGGHHSLSILLRLWSFVLRVRSDCGTGPPRQRRRFLGSRFLRALGRIRGSRAKKETVAVATREANKAEIGAVRLSVVLVLISAFLLGAISANRLANIGAGVVAVASTILARAPKQFLARQASFALVLLSLWSAVGSPSRAFDLAKYVDFAGDWVPGILWKIWKSAAS</sequence>
<dbReference type="OrthoDB" id="1719852at2759"/>
<dbReference type="KEGG" id="rarg:115729106"/>
<dbReference type="Proteomes" id="UP000827889">
    <property type="component" value="Chromosome 10"/>
</dbReference>
<keyword evidence="1" id="KW-0472">Membrane</keyword>
<keyword evidence="2" id="KW-1185">Reference proteome</keyword>
<protein>
    <submittedName>
        <fullName evidence="3">Uncharacterized protein LOC115729106</fullName>
    </submittedName>
</protein>
<evidence type="ECO:0000313" key="2">
    <source>
        <dbReference type="Proteomes" id="UP000827889"/>
    </source>
</evidence>
<dbReference type="GeneID" id="115729106"/>
<evidence type="ECO:0000313" key="3">
    <source>
        <dbReference type="RefSeq" id="XP_030515410.1"/>
    </source>
</evidence>